<sequence length="223" mass="24583">MFVGHYAAGLALKSVDNRVSLGWLFLGVQFVDILFFPFALLGIERFQFIPHYTASTHFFLEYMPYTHSLLSAFIWAGLTFAAALVLWSGKGHKRRMAAVVALAVLSHWFLDLLVHTPDLPLLGDDSLKLGFGLWNNALLTYGLEALLLLGGLYLYMKSTRGEKGLARYGIPLFVVLMLGANIINIFGPVSPDETAAGIATSALAAYFVFAALAFYLDSRRSPR</sequence>
<feature type="transmembrane region" description="Helical" evidence="1">
    <location>
        <begin position="168"/>
        <end position="189"/>
    </location>
</feature>
<accession>A0A7V1LLV8</accession>
<organism evidence="2">
    <name type="scientific">Caldithrix abyssi</name>
    <dbReference type="NCBI Taxonomy" id="187145"/>
    <lineage>
        <taxon>Bacteria</taxon>
        <taxon>Pseudomonadati</taxon>
        <taxon>Calditrichota</taxon>
        <taxon>Calditrichia</taxon>
        <taxon>Calditrichales</taxon>
        <taxon>Calditrichaceae</taxon>
        <taxon>Caldithrix</taxon>
    </lineage>
</organism>
<protein>
    <recommendedName>
        <fullName evidence="3">Metal-dependent hydrolase</fullName>
    </recommendedName>
</protein>
<proteinExistence type="predicted"/>
<dbReference type="Proteomes" id="UP000886005">
    <property type="component" value="Unassembled WGS sequence"/>
</dbReference>
<gene>
    <name evidence="2" type="ORF">ENJ10_06925</name>
</gene>
<feature type="transmembrane region" description="Helical" evidence="1">
    <location>
        <begin position="21"/>
        <end position="43"/>
    </location>
</feature>
<keyword evidence="1" id="KW-0812">Transmembrane</keyword>
<dbReference type="AlphaFoldDB" id="A0A7V1LLV8"/>
<reference evidence="2" key="1">
    <citation type="journal article" date="2020" name="mSystems">
        <title>Genome- and Community-Level Interaction Insights into Carbon Utilization and Element Cycling Functions of Hydrothermarchaeota in Hydrothermal Sediment.</title>
        <authorList>
            <person name="Zhou Z."/>
            <person name="Liu Y."/>
            <person name="Xu W."/>
            <person name="Pan J."/>
            <person name="Luo Z.H."/>
            <person name="Li M."/>
        </authorList>
    </citation>
    <scope>NUCLEOTIDE SEQUENCE [LARGE SCALE GENOMIC DNA]</scope>
    <source>
        <strain evidence="2">HyVt-456</strain>
    </source>
</reference>
<feature type="transmembrane region" description="Helical" evidence="1">
    <location>
        <begin position="134"/>
        <end position="156"/>
    </location>
</feature>
<dbReference type="EMBL" id="DRLD01000189">
    <property type="protein sequence ID" value="HED10404.1"/>
    <property type="molecule type" value="Genomic_DNA"/>
</dbReference>
<evidence type="ECO:0000313" key="2">
    <source>
        <dbReference type="EMBL" id="HED10404.1"/>
    </source>
</evidence>
<comment type="caution">
    <text evidence="2">The sequence shown here is derived from an EMBL/GenBank/DDBJ whole genome shotgun (WGS) entry which is preliminary data.</text>
</comment>
<feature type="transmembrane region" description="Helical" evidence="1">
    <location>
        <begin position="96"/>
        <end position="114"/>
    </location>
</feature>
<keyword evidence="1" id="KW-1133">Transmembrane helix</keyword>
<evidence type="ECO:0000256" key="1">
    <source>
        <dbReference type="SAM" id="Phobius"/>
    </source>
</evidence>
<name>A0A7V1LLV8_CALAY</name>
<feature type="transmembrane region" description="Helical" evidence="1">
    <location>
        <begin position="69"/>
        <end position="89"/>
    </location>
</feature>
<keyword evidence="1" id="KW-0472">Membrane</keyword>
<evidence type="ECO:0008006" key="3">
    <source>
        <dbReference type="Google" id="ProtNLM"/>
    </source>
</evidence>
<feature type="transmembrane region" description="Helical" evidence="1">
    <location>
        <begin position="195"/>
        <end position="216"/>
    </location>
</feature>